<accession>A0ABP7TEL7</accession>
<organism evidence="2 3">
    <name type="scientific">Actimicrobium antarcticum</name>
    <dbReference type="NCBI Taxonomy" id="1051899"/>
    <lineage>
        <taxon>Bacteria</taxon>
        <taxon>Pseudomonadati</taxon>
        <taxon>Pseudomonadota</taxon>
        <taxon>Betaproteobacteria</taxon>
        <taxon>Burkholderiales</taxon>
        <taxon>Oxalobacteraceae</taxon>
        <taxon>Actimicrobium</taxon>
    </lineage>
</organism>
<keyword evidence="3" id="KW-1185">Reference proteome</keyword>
<dbReference type="Pfam" id="PF00149">
    <property type="entry name" value="Metallophos"/>
    <property type="match status" value="1"/>
</dbReference>
<evidence type="ECO:0000259" key="1">
    <source>
        <dbReference type="Pfam" id="PF00149"/>
    </source>
</evidence>
<proteinExistence type="predicted"/>
<dbReference type="RefSeq" id="WP_344763391.1">
    <property type="nucleotide sequence ID" value="NZ_BAAAZE010000008.1"/>
</dbReference>
<gene>
    <name evidence="2" type="ORF">GCM10022212_22400</name>
</gene>
<comment type="caution">
    <text evidence="2">The sequence shown here is derived from an EMBL/GenBank/DDBJ whole genome shotgun (WGS) entry which is preliminary data.</text>
</comment>
<dbReference type="EMBL" id="BAAAZE010000008">
    <property type="protein sequence ID" value="GAA4024324.1"/>
    <property type="molecule type" value="Genomic_DNA"/>
</dbReference>
<feature type="domain" description="Calcineurin-like phosphoesterase" evidence="1">
    <location>
        <begin position="66"/>
        <end position="250"/>
    </location>
</feature>
<dbReference type="InterPro" id="IPR004843">
    <property type="entry name" value="Calcineurin-like_PHP"/>
</dbReference>
<sequence length="331" mass="35451">MPSRTMYSRNLSGSTVFCSMTSNLRQSLAPVSLVLAVSLSGCVSGNRTDPGTAHYPALPGSGITVYAAGDIADCRKIAPAETAAARTADLVAAGLAADSTAVVLTLGDNVYQSGTASEHTNCYAPTWGRFKARTLPSPGNHEYYSKDAAGYYDYFGTGAGPDRRGYYSVDIGGWHVVSLNSNLKGAAQQAQVDWLKADLTAHPATCTLAYWHHPVFSSGGHGNDDRMREVWQLLAAAGTELILSAHDHDYERFAPQDAHGQYDAAHGTRQFVVGTGGAELSPFRLLRNHSETADNDTYGVLKLHLKSTGYEWDFMPVGGGTYRDHGSARCH</sequence>
<dbReference type="PANTHER" id="PTHR43143:SF1">
    <property type="entry name" value="SERINE_THREONINE-PROTEIN PHOSPHATASE CPPED1"/>
    <property type="match status" value="1"/>
</dbReference>
<dbReference type="InterPro" id="IPR051918">
    <property type="entry name" value="STPP_CPPED1"/>
</dbReference>
<name>A0ABP7TEL7_9BURK</name>
<dbReference type="Gene3D" id="3.60.21.10">
    <property type="match status" value="1"/>
</dbReference>
<dbReference type="InterPro" id="IPR029052">
    <property type="entry name" value="Metallo-depent_PP-like"/>
</dbReference>
<protein>
    <recommendedName>
        <fullName evidence="1">Calcineurin-like phosphoesterase domain-containing protein</fullName>
    </recommendedName>
</protein>
<dbReference type="PANTHER" id="PTHR43143">
    <property type="entry name" value="METALLOPHOSPHOESTERASE, CALCINEURIN SUPERFAMILY"/>
    <property type="match status" value="1"/>
</dbReference>
<reference evidence="3" key="1">
    <citation type="journal article" date="2019" name="Int. J. Syst. Evol. Microbiol.">
        <title>The Global Catalogue of Microorganisms (GCM) 10K type strain sequencing project: providing services to taxonomists for standard genome sequencing and annotation.</title>
        <authorList>
            <consortium name="The Broad Institute Genomics Platform"/>
            <consortium name="The Broad Institute Genome Sequencing Center for Infectious Disease"/>
            <person name="Wu L."/>
            <person name="Ma J."/>
        </authorList>
    </citation>
    <scope>NUCLEOTIDE SEQUENCE [LARGE SCALE GENOMIC DNA]</scope>
    <source>
        <strain evidence="3">JCM 16673</strain>
    </source>
</reference>
<dbReference type="SUPFAM" id="SSF56300">
    <property type="entry name" value="Metallo-dependent phosphatases"/>
    <property type="match status" value="1"/>
</dbReference>
<evidence type="ECO:0000313" key="3">
    <source>
        <dbReference type="Proteomes" id="UP001501353"/>
    </source>
</evidence>
<evidence type="ECO:0000313" key="2">
    <source>
        <dbReference type="EMBL" id="GAA4024324.1"/>
    </source>
</evidence>
<dbReference type="Proteomes" id="UP001501353">
    <property type="component" value="Unassembled WGS sequence"/>
</dbReference>